<evidence type="ECO:0000313" key="2">
    <source>
        <dbReference type="EMBL" id="WKN36936.1"/>
    </source>
</evidence>
<name>A0AA49GN99_9BACT</name>
<proteinExistence type="predicted"/>
<gene>
    <name evidence="2" type="ORF">K4G66_31715</name>
</gene>
<organism evidence="2">
    <name type="scientific">Roseihalotalea indica</name>
    <dbReference type="NCBI Taxonomy" id="2867963"/>
    <lineage>
        <taxon>Bacteria</taxon>
        <taxon>Pseudomonadati</taxon>
        <taxon>Bacteroidota</taxon>
        <taxon>Cytophagia</taxon>
        <taxon>Cytophagales</taxon>
        <taxon>Catalimonadaceae</taxon>
        <taxon>Roseihalotalea</taxon>
    </lineage>
</organism>
<dbReference type="InterPro" id="IPR025396">
    <property type="entry name" value="DUF4302"/>
</dbReference>
<protein>
    <submittedName>
        <fullName evidence="2">DUF4302 domain-containing protein</fullName>
    </submittedName>
</protein>
<dbReference type="Pfam" id="PF14135">
    <property type="entry name" value="DUF4302"/>
    <property type="match status" value="1"/>
</dbReference>
<reference evidence="2" key="2">
    <citation type="journal article" date="2024" name="Antonie Van Leeuwenhoek">
        <title>Roseihalotalea indica gen. nov., sp. nov., a halophilic Bacteroidetes from mesopelagic Southwest Indian Ocean with higher carbohydrate metabolic potential.</title>
        <authorList>
            <person name="Chen B."/>
            <person name="Zhang M."/>
            <person name="Lin D."/>
            <person name="Ye J."/>
            <person name="Tang K."/>
        </authorList>
    </citation>
    <scope>NUCLEOTIDE SEQUENCE</scope>
    <source>
        <strain evidence="2">TK19036</strain>
    </source>
</reference>
<feature type="chain" id="PRO_5041364511" evidence="1">
    <location>
        <begin position="24"/>
        <end position="454"/>
    </location>
</feature>
<feature type="signal peptide" evidence="1">
    <location>
        <begin position="1"/>
        <end position="23"/>
    </location>
</feature>
<accession>A0AA49GN99</accession>
<dbReference type="PROSITE" id="PS51257">
    <property type="entry name" value="PROKAR_LIPOPROTEIN"/>
    <property type="match status" value="1"/>
</dbReference>
<sequence>MKIQLLSLWVVLMLLLAACGTNDDDLIFDKTADERVAEAIAALESQLTAPANGWVLRYQPVDESGAYVVLLNFTEDGELRIRTDFKVGDEEFYDQTITYRVDNSLGLELIFENYSFFSFLFEQDNASFQAEYEFDYINETPNGELVFRSKTDLGSPTTLVFEQAPENAESLLGRQVNENLDVLSEGLGVVSPVYRLNYLNRDLSLFLSLNTALRTLSFTYASSASGGGGQSINFSTGYIMEGNTMILGEPFTGTYIGNNITIPAISFNTLSDAASIEACTRTFEIQQYTGTVAESNDAVALLPTLFDPAGASFENISNIFIASVGSIYNNGESVGAQIAEDIDGASIFVLYYLNTNQQNFLSMGYLINLPDNNFTIPVKEFTPTYDGNQVQFDFMPEYTFANGDTTVTLDTAAMNMYINNLTQGGGTRILQSGESTYEFYNPCTGWSVLLEALN</sequence>
<keyword evidence="1" id="KW-0732">Signal</keyword>
<reference evidence="2" key="1">
    <citation type="journal article" date="2023" name="Comput. Struct. Biotechnol. J.">
        <title>Discovery of a novel marine Bacteroidetes with a rich repertoire of carbohydrate-active enzymes.</title>
        <authorList>
            <person name="Chen B."/>
            <person name="Liu G."/>
            <person name="Chen Q."/>
            <person name="Wang H."/>
            <person name="Liu L."/>
            <person name="Tang K."/>
        </authorList>
    </citation>
    <scope>NUCLEOTIDE SEQUENCE</scope>
    <source>
        <strain evidence="2">TK19036</strain>
    </source>
</reference>
<dbReference type="EMBL" id="CP120682">
    <property type="protein sequence ID" value="WKN36936.1"/>
    <property type="molecule type" value="Genomic_DNA"/>
</dbReference>
<evidence type="ECO:0000256" key="1">
    <source>
        <dbReference type="SAM" id="SignalP"/>
    </source>
</evidence>
<dbReference type="AlphaFoldDB" id="A0AA49GN99"/>